<evidence type="ECO:0000313" key="1">
    <source>
        <dbReference type="EMBL" id="GEL02517.1"/>
    </source>
</evidence>
<dbReference type="Proteomes" id="UP000321405">
    <property type="component" value="Unassembled WGS sequence"/>
</dbReference>
<sequence>MSNLARIRMRFPAFGAIHFSERHDRVIDAGAAAVLDAVGTLQVTEDPLIRAFLALRELPARIKGGKPVTPFGLDRFTPLGREGNECLWYGLAGDFWKTDFGLRNRDIVAGLFHGRSVDCPLLLLEFTTEALSPGRCRLVTRTRIFCPDPRARRFMTLYWFCIRPASGLIRRRILKQIARRAETDGAGGCFSR</sequence>
<accession>A0A511BQ96</accession>
<name>A0A511BQ96_9PROT</name>
<keyword evidence="2" id="KW-1185">Reference proteome</keyword>
<dbReference type="AlphaFoldDB" id="A0A511BQ96"/>
<organism evidence="1 2">
    <name type="scientific">Swaminathania salitolerans</name>
    <dbReference type="NCBI Taxonomy" id="182838"/>
    <lineage>
        <taxon>Bacteria</taxon>
        <taxon>Pseudomonadati</taxon>
        <taxon>Pseudomonadota</taxon>
        <taxon>Alphaproteobacteria</taxon>
        <taxon>Acetobacterales</taxon>
        <taxon>Acetobacteraceae</taxon>
        <taxon>Swaminathania</taxon>
    </lineage>
</organism>
<dbReference type="RefSeq" id="WP_186807731.1">
    <property type="nucleotide sequence ID" value="NZ_BJVC01000003.1"/>
</dbReference>
<evidence type="ECO:0000313" key="2">
    <source>
        <dbReference type="Proteomes" id="UP000321405"/>
    </source>
</evidence>
<dbReference type="EMBL" id="BJVC01000003">
    <property type="protein sequence ID" value="GEL02517.1"/>
    <property type="molecule type" value="Genomic_DNA"/>
</dbReference>
<reference evidence="1 2" key="1">
    <citation type="submission" date="2019-07" db="EMBL/GenBank/DDBJ databases">
        <title>Whole genome shotgun sequence of Swaminathania salitolerans NBRC 104436.</title>
        <authorList>
            <person name="Hosoyama A."/>
            <person name="Uohara A."/>
            <person name="Ohji S."/>
            <person name="Ichikawa N."/>
        </authorList>
    </citation>
    <scope>NUCLEOTIDE SEQUENCE [LARGE SCALE GENOMIC DNA]</scope>
    <source>
        <strain evidence="1 2">NBRC 104436</strain>
    </source>
</reference>
<proteinExistence type="predicted"/>
<evidence type="ECO:0008006" key="3">
    <source>
        <dbReference type="Google" id="ProtNLM"/>
    </source>
</evidence>
<gene>
    <name evidence="1" type="ORF">SSA02_16800</name>
</gene>
<comment type="caution">
    <text evidence="1">The sequence shown here is derived from an EMBL/GenBank/DDBJ whole genome shotgun (WGS) entry which is preliminary data.</text>
</comment>
<protein>
    <recommendedName>
        <fullName evidence="3">DUF2867 domain-containing protein</fullName>
    </recommendedName>
</protein>